<dbReference type="AlphaFoldDB" id="A0A0C3PHP3"/>
<dbReference type="Proteomes" id="UP000054217">
    <property type="component" value="Unassembled WGS sequence"/>
</dbReference>
<dbReference type="InParanoid" id="A0A0C3PHP3"/>
<organism evidence="1 2">
    <name type="scientific">Pisolithus tinctorius Marx 270</name>
    <dbReference type="NCBI Taxonomy" id="870435"/>
    <lineage>
        <taxon>Eukaryota</taxon>
        <taxon>Fungi</taxon>
        <taxon>Dikarya</taxon>
        <taxon>Basidiomycota</taxon>
        <taxon>Agaricomycotina</taxon>
        <taxon>Agaricomycetes</taxon>
        <taxon>Agaricomycetidae</taxon>
        <taxon>Boletales</taxon>
        <taxon>Sclerodermatineae</taxon>
        <taxon>Pisolithaceae</taxon>
        <taxon>Pisolithus</taxon>
    </lineage>
</organism>
<accession>A0A0C3PHP3</accession>
<proteinExistence type="predicted"/>
<name>A0A0C3PHP3_PISTI</name>
<protein>
    <submittedName>
        <fullName evidence="1">Uncharacterized protein</fullName>
    </submittedName>
</protein>
<evidence type="ECO:0000313" key="1">
    <source>
        <dbReference type="EMBL" id="KIO07996.1"/>
    </source>
</evidence>
<sequence>MIWLCLAKAFTLNSAKHFPGMTHGFGLSFTRKVLPRSDHSLSTQFMPALRRSSSVSGPYAGLRYGSSFALSRRKRNTCAAKRNVHNGSRNTSFVPCLASSSSAVQLITRVARGL</sequence>
<dbReference type="EMBL" id="KN831958">
    <property type="protein sequence ID" value="KIO07996.1"/>
    <property type="molecule type" value="Genomic_DNA"/>
</dbReference>
<reference evidence="1 2" key="1">
    <citation type="submission" date="2014-04" db="EMBL/GenBank/DDBJ databases">
        <authorList>
            <consortium name="DOE Joint Genome Institute"/>
            <person name="Kuo A."/>
            <person name="Kohler A."/>
            <person name="Costa M.D."/>
            <person name="Nagy L.G."/>
            <person name="Floudas D."/>
            <person name="Copeland A."/>
            <person name="Barry K.W."/>
            <person name="Cichocki N."/>
            <person name="Veneault-Fourrey C."/>
            <person name="LaButti K."/>
            <person name="Lindquist E.A."/>
            <person name="Lipzen A."/>
            <person name="Lundell T."/>
            <person name="Morin E."/>
            <person name="Murat C."/>
            <person name="Sun H."/>
            <person name="Tunlid A."/>
            <person name="Henrissat B."/>
            <person name="Grigoriev I.V."/>
            <person name="Hibbett D.S."/>
            <person name="Martin F."/>
            <person name="Nordberg H.P."/>
            <person name="Cantor M.N."/>
            <person name="Hua S.X."/>
        </authorList>
    </citation>
    <scope>NUCLEOTIDE SEQUENCE [LARGE SCALE GENOMIC DNA]</scope>
    <source>
        <strain evidence="1 2">Marx 270</strain>
    </source>
</reference>
<keyword evidence="2" id="KW-1185">Reference proteome</keyword>
<gene>
    <name evidence="1" type="ORF">M404DRAFT_997666</name>
</gene>
<evidence type="ECO:0000313" key="2">
    <source>
        <dbReference type="Proteomes" id="UP000054217"/>
    </source>
</evidence>
<dbReference type="HOGENOM" id="CLU_2122051_0_0_1"/>
<reference evidence="2" key="2">
    <citation type="submission" date="2015-01" db="EMBL/GenBank/DDBJ databases">
        <title>Evolutionary Origins and Diversification of the Mycorrhizal Mutualists.</title>
        <authorList>
            <consortium name="DOE Joint Genome Institute"/>
            <consortium name="Mycorrhizal Genomics Consortium"/>
            <person name="Kohler A."/>
            <person name="Kuo A."/>
            <person name="Nagy L.G."/>
            <person name="Floudas D."/>
            <person name="Copeland A."/>
            <person name="Barry K.W."/>
            <person name="Cichocki N."/>
            <person name="Veneault-Fourrey C."/>
            <person name="LaButti K."/>
            <person name="Lindquist E.A."/>
            <person name="Lipzen A."/>
            <person name="Lundell T."/>
            <person name="Morin E."/>
            <person name="Murat C."/>
            <person name="Riley R."/>
            <person name="Ohm R."/>
            <person name="Sun H."/>
            <person name="Tunlid A."/>
            <person name="Henrissat B."/>
            <person name="Grigoriev I.V."/>
            <person name="Hibbett D.S."/>
            <person name="Martin F."/>
        </authorList>
    </citation>
    <scope>NUCLEOTIDE SEQUENCE [LARGE SCALE GENOMIC DNA]</scope>
    <source>
        <strain evidence="2">Marx 270</strain>
    </source>
</reference>